<name>A0A329SGD2_9STRA</name>
<dbReference type="SUPFAM" id="SSF57783">
    <property type="entry name" value="Zinc beta-ribbon"/>
    <property type="match status" value="1"/>
</dbReference>
<dbReference type="GO" id="GO:0005634">
    <property type="term" value="C:nucleus"/>
    <property type="evidence" value="ECO:0007669"/>
    <property type="project" value="UniProtKB-SubCell"/>
</dbReference>
<dbReference type="Proteomes" id="UP000736787">
    <property type="component" value="Unassembled WGS sequence"/>
</dbReference>
<dbReference type="PROSITE" id="PS51133">
    <property type="entry name" value="ZF_TFIIS_2"/>
    <property type="match status" value="1"/>
</dbReference>
<dbReference type="GO" id="GO:0003676">
    <property type="term" value="F:nucleic acid binding"/>
    <property type="evidence" value="ECO:0007669"/>
    <property type="project" value="InterPro"/>
</dbReference>
<evidence type="ECO:0000313" key="15">
    <source>
        <dbReference type="EMBL" id="KAG2982597.1"/>
    </source>
</evidence>
<evidence type="ECO:0008006" key="21">
    <source>
        <dbReference type="Google" id="ProtNLM"/>
    </source>
</evidence>
<feature type="region of interest" description="Disordered" evidence="8">
    <location>
        <begin position="79"/>
        <end position="131"/>
    </location>
</feature>
<dbReference type="InterPro" id="IPR003618">
    <property type="entry name" value="TFIIS_cen_dom"/>
</dbReference>
<dbReference type="EMBL" id="MJFZ01000156">
    <property type="protein sequence ID" value="RAW35864.1"/>
    <property type="molecule type" value="Genomic_DNA"/>
</dbReference>
<dbReference type="PANTHER" id="PTHR11477">
    <property type="entry name" value="TRANSCRIPTION FACTOR S-II ZINC FINGER DOMAIN-CONTAINING PROTEIN"/>
    <property type="match status" value="1"/>
</dbReference>
<evidence type="ECO:0000256" key="8">
    <source>
        <dbReference type="SAM" id="MobiDB-lite"/>
    </source>
</evidence>
<evidence type="ECO:0000313" key="20">
    <source>
        <dbReference type="Proteomes" id="UP000251314"/>
    </source>
</evidence>
<keyword evidence="20" id="KW-1185">Reference proteome</keyword>
<dbReference type="Proteomes" id="UP000688947">
    <property type="component" value="Unassembled WGS sequence"/>
</dbReference>
<dbReference type="InterPro" id="IPR017923">
    <property type="entry name" value="TFIIS_N"/>
</dbReference>
<evidence type="ECO:0000259" key="10">
    <source>
        <dbReference type="PROSITE" id="PS51319"/>
    </source>
</evidence>
<dbReference type="EMBL" id="RCMI01000277">
    <property type="protein sequence ID" value="KAG2920462.1"/>
    <property type="molecule type" value="Genomic_DNA"/>
</dbReference>
<evidence type="ECO:0000313" key="13">
    <source>
        <dbReference type="EMBL" id="KAG2920462.1"/>
    </source>
</evidence>
<gene>
    <name evidence="17" type="ORF">JG687_00001293</name>
    <name evidence="18" type="ORF">PC110_g19886</name>
    <name evidence="19" type="ORF">PC110_g7832</name>
    <name evidence="12" type="ORF">PC113_g11062</name>
    <name evidence="13" type="ORF">PC115_g9801</name>
    <name evidence="14" type="ORF">PC117_g328</name>
    <name evidence="15" type="ORF">PC118_g9898</name>
    <name evidence="16" type="ORF">PC129_g8597</name>
</gene>
<dbReference type="Proteomes" id="UP000251314">
    <property type="component" value="Unassembled WGS sequence"/>
</dbReference>
<dbReference type="GO" id="GO:0008270">
    <property type="term" value="F:zinc ion binding"/>
    <property type="evidence" value="ECO:0007669"/>
    <property type="project" value="UniProtKB-KW"/>
</dbReference>
<evidence type="ECO:0000313" key="17">
    <source>
        <dbReference type="EMBL" id="KAG6972708.1"/>
    </source>
</evidence>
<dbReference type="AlphaFoldDB" id="A0A329SGD2"/>
<proteinExistence type="predicted"/>
<protein>
    <recommendedName>
        <fullName evidence="21">Transcription elongation factor</fullName>
    </recommendedName>
</protein>
<dbReference type="VEuPathDB" id="FungiDB:PC110_g19886"/>
<evidence type="ECO:0000256" key="6">
    <source>
        <dbReference type="PROSITE-ProRule" id="PRU00472"/>
    </source>
</evidence>
<dbReference type="Proteomes" id="UP000697107">
    <property type="component" value="Unassembled WGS sequence"/>
</dbReference>
<evidence type="ECO:0000313" key="14">
    <source>
        <dbReference type="EMBL" id="KAG2955535.1"/>
    </source>
</evidence>
<dbReference type="InterPro" id="IPR035100">
    <property type="entry name" value="TF_IIS-typ"/>
</dbReference>
<dbReference type="CDD" id="cd00183">
    <property type="entry name" value="TFIIS_I"/>
    <property type="match status" value="1"/>
</dbReference>
<evidence type="ECO:0000313" key="16">
    <source>
        <dbReference type="EMBL" id="KAG3220649.1"/>
    </source>
</evidence>
<evidence type="ECO:0000313" key="18">
    <source>
        <dbReference type="EMBL" id="RAW23685.1"/>
    </source>
</evidence>
<dbReference type="Gene3D" id="1.20.930.10">
    <property type="entry name" value="Conserved domain common to transcription factors TFIIS, elongin A, CRSP70"/>
    <property type="match status" value="1"/>
</dbReference>
<reference evidence="17" key="3">
    <citation type="submission" date="2021-01" db="EMBL/GenBank/DDBJ databases">
        <title>Phytophthora aleatoria, a newly-described species from Pinus radiata is distinct from Phytophthora cactorum isolates based on comparative genomics.</title>
        <authorList>
            <person name="Mcdougal R."/>
            <person name="Panda P."/>
            <person name="Williams N."/>
            <person name="Studholme D.J."/>
        </authorList>
    </citation>
    <scope>NUCLEOTIDE SEQUENCE</scope>
    <source>
        <strain evidence="17">NZFS 3830</strain>
    </source>
</reference>
<feature type="domain" description="TFIIS central" evidence="11">
    <location>
        <begin position="137"/>
        <end position="251"/>
    </location>
</feature>
<dbReference type="Gene3D" id="1.10.472.30">
    <property type="entry name" value="Transcription elongation factor S-II, central domain"/>
    <property type="match status" value="1"/>
</dbReference>
<dbReference type="SMART" id="SM00509">
    <property type="entry name" value="TFS2N"/>
    <property type="match status" value="1"/>
</dbReference>
<dbReference type="VEuPathDB" id="FungiDB:PC110_g7832"/>
<comment type="subcellular location">
    <subcellularLocation>
        <location evidence="1 7">Nucleus</location>
    </subcellularLocation>
</comment>
<keyword evidence="2" id="KW-0479">Metal-binding</keyword>
<dbReference type="Pfam" id="PF08711">
    <property type="entry name" value="Med26"/>
    <property type="match status" value="1"/>
</dbReference>
<dbReference type="PANTHER" id="PTHR11477:SF0">
    <property type="entry name" value="IP08861P-RELATED"/>
    <property type="match status" value="1"/>
</dbReference>
<keyword evidence="3 6" id="KW-0863">Zinc-finger</keyword>
<dbReference type="Pfam" id="PF07500">
    <property type="entry name" value="TFIIS_M"/>
    <property type="match status" value="1"/>
</dbReference>
<evidence type="ECO:0000256" key="5">
    <source>
        <dbReference type="ARBA" id="ARBA00023242"/>
    </source>
</evidence>
<evidence type="ECO:0000259" key="9">
    <source>
        <dbReference type="PROSITE" id="PS51133"/>
    </source>
</evidence>
<feature type="compositionally biased region" description="Polar residues" evidence="8">
    <location>
        <begin position="92"/>
        <end position="113"/>
    </location>
</feature>
<dbReference type="SUPFAM" id="SSF46942">
    <property type="entry name" value="Elongation factor TFIIS domain 2"/>
    <property type="match status" value="1"/>
</dbReference>
<dbReference type="EMBL" id="MJFZ01001012">
    <property type="protein sequence ID" value="RAW23685.1"/>
    <property type="molecule type" value="Genomic_DNA"/>
</dbReference>
<dbReference type="EMBL" id="RCMG01000307">
    <property type="protein sequence ID" value="KAG2857008.1"/>
    <property type="molecule type" value="Genomic_DNA"/>
</dbReference>
<feature type="domain" description="TFIIS-type" evidence="9">
    <location>
        <begin position="266"/>
        <end position="306"/>
    </location>
</feature>
<reference evidence="19 20" key="1">
    <citation type="submission" date="2018-01" db="EMBL/GenBank/DDBJ databases">
        <title>Draft genome of the strawberry crown rot pathogen Phytophthora cactorum.</title>
        <authorList>
            <person name="Armitage A.D."/>
            <person name="Lysoe E."/>
            <person name="Nellist C.F."/>
            <person name="Harrison R.J."/>
            <person name="Brurberg M.B."/>
        </authorList>
    </citation>
    <scope>NUCLEOTIDE SEQUENCE [LARGE SCALE GENOMIC DNA]</scope>
    <source>
        <strain evidence="19 20">10300</strain>
    </source>
</reference>
<keyword evidence="4" id="KW-0862">Zinc</keyword>
<dbReference type="Gene3D" id="2.20.25.10">
    <property type="match status" value="1"/>
</dbReference>
<dbReference type="InterPro" id="IPR035441">
    <property type="entry name" value="TFIIS/LEDGF_dom_sf"/>
</dbReference>
<dbReference type="Proteomes" id="UP000760860">
    <property type="component" value="Unassembled WGS sequence"/>
</dbReference>
<dbReference type="OrthoDB" id="44867at2759"/>
<dbReference type="InterPro" id="IPR003617">
    <property type="entry name" value="TFIIS/CRSP70_N_sub"/>
</dbReference>
<evidence type="ECO:0000256" key="7">
    <source>
        <dbReference type="PROSITE-ProRule" id="PRU00649"/>
    </source>
</evidence>
<dbReference type="EMBL" id="RCML01000276">
    <property type="protein sequence ID" value="KAG2982597.1"/>
    <property type="molecule type" value="Genomic_DNA"/>
</dbReference>
<evidence type="ECO:0000256" key="4">
    <source>
        <dbReference type="ARBA" id="ARBA00022833"/>
    </source>
</evidence>
<evidence type="ECO:0000256" key="2">
    <source>
        <dbReference type="ARBA" id="ARBA00022723"/>
    </source>
</evidence>
<keyword evidence="5 7" id="KW-0539">Nucleus</keyword>
<dbReference type="EMBL" id="JAENGZ010000030">
    <property type="protein sequence ID" value="KAG6972708.1"/>
    <property type="molecule type" value="Genomic_DNA"/>
</dbReference>
<dbReference type="Proteomes" id="UP000735874">
    <property type="component" value="Unassembled WGS sequence"/>
</dbReference>
<dbReference type="InterPro" id="IPR036575">
    <property type="entry name" value="TFIIS_cen_dom_sf"/>
</dbReference>
<dbReference type="PIRSF" id="PIRSF006704">
    <property type="entry name" value="TF_IIS"/>
    <property type="match status" value="1"/>
</dbReference>
<evidence type="ECO:0000259" key="11">
    <source>
        <dbReference type="PROSITE" id="PS51321"/>
    </source>
</evidence>
<dbReference type="STRING" id="29920.A0A329SGD2"/>
<dbReference type="InterPro" id="IPR001222">
    <property type="entry name" value="Znf_TFIIS"/>
</dbReference>
<evidence type="ECO:0000313" key="12">
    <source>
        <dbReference type="EMBL" id="KAG2857008.1"/>
    </source>
</evidence>
<dbReference type="SMART" id="SM00510">
    <property type="entry name" value="TFS2M"/>
    <property type="match status" value="1"/>
</dbReference>
<dbReference type="CDD" id="cd13749">
    <property type="entry name" value="Zn-ribbon_TFIIS"/>
    <property type="match status" value="1"/>
</dbReference>
<dbReference type="Proteomes" id="UP000774804">
    <property type="component" value="Unassembled WGS sequence"/>
</dbReference>
<sequence>MEDAKHLHRRLLKFTRGDVTDQGDALEVLRGLEKTAVTYAILKETKMGHTVGKLRKHENEKIASLARLLVKSWKSMALSPRPSASEVERKASSSGNSNKTEAPPKTSSGSNGLKTAPKPPAARTSSTPFIPAGLDKVRATVRTKLKEILETSEGGDPGEVAAAIEVAMARTYQMGAPGELKKDYMAKYRQLSFNLKKNGDLRQNLLDDSVSGDQLIKMSAEELATEEKRAQIEKLRDDAFQEARLDWAEANHEKIQKQTGTEGTKGLFTCGRCKSSKTSNTQKQTRSADEPMTVFVMCHNCGNRWKC</sequence>
<dbReference type="Pfam" id="PF01096">
    <property type="entry name" value="Zn_ribbon_TFIIS"/>
    <property type="match status" value="1"/>
</dbReference>
<dbReference type="PROSITE" id="PS51319">
    <property type="entry name" value="TFIIS_N"/>
    <property type="match status" value="1"/>
</dbReference>
<reference evidence="12" key="2">
    <citation type="submission" date="2018-10" db="EMBL/GenBank/DDBJ databases">
        <title>Effector identification in a new, highly contiguous assembly of the strawberry crown rot pathogen Phytophthora cactorum.</title>
        <authorList>
            <person name="Armitage A.D."/>
            <person name="Nellist C.F."/>
            <person name="Bates H."/>
            <person name="Vickerstaff R.J."/>
            <person name="Harrison R.J."/>
        </authorList>
    </citation>
    <scope>NUCLEOTIDE SEQUENCE</scope>
    <source>
        <strain evidence="12">15-7</strain>
        <strain evidence="13">4032</strain>
        <strain evidence="14">4040</strain>
        <strain evidence="15">P415</strain>
        <strain evidence="16">P421</strain>
    </source>
</reference>
<evidence type="ECO:0000256" key="1">
    <source>
        <dbReference type="ARBA" id="ARBA00004123"/>
    </source>
</evidence>
<evidence type="ECO:0000313" key="19">
    <source>
        <dbReference type="EMBL" id="RAW35864.1"/>
    </source>
</evidence>
<accession>A0A329SGD2</accession>
<organism evidence="19 20">
    <name type="scientific">Phytophthora cactorum</name>
    <dbReference type="NCBI Taxonomy" id="29920"/>
    <lineage>
        <taxon>Eukaryota</taxon>
        <taxon>Sar</taxon>
        <taxon>Stramenopiles</taxon>
        <taxon>Oomycota</taxon>
        <taxon>Peronosporomycetes</taxon>
        <taxon>Peronosporales</taxon>
        <taxon>Peronosporaceae</taxon>
        <taxon>Phytophthora</taxon>
    </lineage>
</organism>
<comment type="caution">
    <text evidence="19">The sequence shown here is derived from an EMBL/GenBank/DDBJ whole genome shotgun (WGS) entry which is preliminary data.</text>
</comment>
<dbReference type="EMBL" id="RCMK01000004">
    <property type="protein sequence ID" value="KAG2955535.1"/>
    <property type="molecule type" value="Genomic_DNA"/>
</dbReference>
<dbReference type="EMBL" id="RCMV01000253">
    <property type="protein sequence ID" value="KAG3220649.1"/>
    <property type="molecule type" value="Genomic_DNA"/>
</dbReference>
<dbReference type="GO" id="GO:0006351">
    <property type="term" value="P:DNA-templated transcription"/>
    <property type="evidence" value="ECO:0007669"/>
    <property type="project" value="InterPro"/>
</dbReference>
<feature type="domain" description="TFIIS N-terminal" evidence="10">
    <location>
        <begin position="1"/>
        <end position="80"/>
    </location>
</feature>
<dbReference type="PROSITE" id="PS51321">
    <property type="entry name" value="TFIIS_CENTRAL"/>
    <property type="match status" value="1"/>
</dbReference>
<evidence type="ECO:0000256" key="3">
    <source>
        <dbReference type="ARBA" id="ARBA00022771"/>
    </source>
</evidence>
<dbReference type="SMART" id="SM00440">
    <property type="entry name" value="ZnF_C2C2"/>
    <property type="match status" value="1"/>
</dbReference>
<dbReference type="SUPFAM" id="SSF47676">
    <property type="entry name" value="Conserved domain common to transcription factors TFIIS, elongin A, CRSP70"/>
    <property type="match status" value="1"/>
</dbReference>